<dbReference type="EMBL" id="JADCNL010000001">
    <property type="protein sequence ID" value="KAG0499667.1"/>
    <property type="molecule type" value="Genomic_DNA"/>
</dbReference>
<organism evidence="2 3">
    <name type="scientific">Vanilla planifolia</name>
    <name type="common">Vanilla</name>
    <dbReference type="NCBI Taxonomy" id="51239"/>
    <lineage>
        <taxon>Eukaryota</taxon>
        <taxon>Viridiplantae</taxon>
        <taxon>Streptophyta</taxon>
        <taxon>Embryophyta</taxon>
        <taxon>Tracheophyta</taxon>
        <taxon>Spermatophyta</taxon>
        <taxon>Magnoliopsida</taxon>
        <taxon>Liliopsida</taxon>
        <taxon>Asparagales</taxon>
        <taxon>Orchidaceae</taxon>
        <taxon>Vanilloideae</taxon>
        <taxon>Vanilleae</taxon>
        <taxon>Vanilla</taxon>
    </lineage>
</organism>
<evidence type="ECO:0000313" key="2">
    <source>
        <dbReference type="EMBL" id="KAG0499667.1"/>
    </source>
</evidence>
<protein>
    <submittedName>
        <fullName evidence="2">Uncharacterized protein</fullName>
    </submittedName>
</protein>
<name>A0A835S9Z5_VANPL</name>
<feature type="region of interest" description="Disordered" evidence="1">
    <location>
        <begin position="1"/>
        <end position="24"/>
    </location>
</feature>
<dbReference type="Proteomes" id="UP000636800">
    <property type="component" value="Chromosome 1"/>
</dbReference>
<dbReference type="AlphaFoldDB" id="A0A835S9Z5"/>
<keyword evidence="3" id="KW-1185">Reference proteome</keyword>
<evidence type="ECO:0000313" key="3">
    <source>
        <dbReference type="Proteomes" id="UP000636800"/>
    </source>
</evidence>
<feature type="compositionally biased region" description="Basic and acidic residues" evidence="1">
    <location>
        <begin position="1"/>
        <end position="19"/>
    </location>
</feature>
<accession>A0A835S9Z5</accession>
<gene>
    <name evidence="2" type="ORF">HPP92_004358</name>
</gene>
<proteinExistence type="predicted"/>
<dbReference type="OrthoDB" id="10589038at2759"/>
<evidence type="ECO:0000256" key="1">
    <source>
        <dbReference type="SAM" id="MobiDB-lite"/>
    </source>
</evidence>
<reference evidence="2 3" key="1">
    <citation type="journal article" date="2020" name="Nat. Food">
        <title>A phased Vanilla planifolia genome enables genetic improvement of flavour and production.</title>
        <authorList>
            <person name="Hasing T."/>
            <person name="Tang H."/>
            <person name="Brym M."/>
            <person name="Khazi F."/>
            <person name="Huang T."/>
            <person name="Chambers A.H."/>
        </authorList>
    </citation>
    <scope>NUCLEOTIDE SEQUENCE [LARGE SCALE GENOMIC DNA]</scope>
    <source>
        <tissue evidence="2">Leaf</tissue>
    </source>
</reference>
<sequence>MMEKEKNGEENVRPDEKANGSRGFNCLDDSFKAVQKSRTLLRITAREKTTSTSYSGEYQTKQNTTSTARVFSGMIKI</sequence>
<comment type="caution">
    <text evidence="2">The sequence shown here is derived from an EMBL/GenBank/DDBJ whole genome shotgun (WGS) entry which is preliminary data.</text>
</comment>